<evidence type="ECO:0000313" key="1">
    <source>
        <dbReference type="EMBL" id="KAK6311747.1"/>
    </source>
</evidence>
<protein>
    <submittedName>
        <fullName evidence="1">Uncharacterized protein</fullName>
    </submittedName>
</protein>
<evidence type="ECO:0000313" key="2">
    <source>
        <dbReference type="Proteomes" id="UP001356427"/>
    </source>
</evidence>
<accession>A0AAN8LG61</accession>
<organism evidence="1 2">
    <name type="scientific">Coregonus suidteri</name>
    <dbReference type="NCBI Taxonomy" id="861788"/>
    <lineage>
        <taxon>Eukaryota</taxon>
        <taxon>Metazoa</taxon>
        <taxon>Chordata</taxon>
        <taxon>Craniata</taxon>
        <taxon>Vertebrata</taxon>
        <taxon>Euteleostomi</taxon>
        <taxon>Actinopterygii</taxon>
        <taxon>Neopterygii</taxon>
        <taxon>Teleostei</taxon>
        <taxon>Protacanthopterygii</taxon>
        <taxon>Salmoniformes</taxon>
        <taxon>Salmonidae</taxon>
        <taxon>Coregoninae</taxon>
        <taxon>Coregonus</taxon>
    </lineage>
</organism>
<sequence>MDMVKLQELGEMTNALDYYYYQTYQMLLTVLELMKRSGEEDIGLSTITNLEKILKDGDARQGLFKVDGKAFPKIDDSVTKDKGPSKGLPRVLRGQPRVTPTSYKCTSSICRIVKNISIDISGNMSNMSSHRNP</sequence>
<dbReference type="Proteomes" id="UP001356427">
    <property type="component" value="Unassembled WGS sequence"/>
</dbReference>
<comment type="caution">
    <text evidence="1">The sequence shown here is derived from an EMBL/GenBank/DDBJ whole genome shotgun (WGS) entry which is preliminary data.</text>
</comment>
<proteinExistence type="predicted"/>
<dbReference type="AlphaFoldDB" id="A0AAN8LG61"/>
<reference evidence="1 2" key="1">
    <citation type="submission" date="2021-04" db="EMBL/GenBank/DDBJ databases">
        <authorList>
            <person name="De Guttry C."/>
            <person name="Zahm M."/>
            <person name="Klopp C."/>
            <person name="Cabau C."/>
            <person name="Louis A."/>
            <person name="Berthelot C."/>
            <person name="Parey E."/>
            <person name="Roest Crollius H."/>
            <person name="Montfort J."/>
            <person name="Robinson-Rechavi M."/>
            <person name="Bucao C."/>
            <person name="Bouchez O."/>
            <person name="Gislard M."/>
            <person name="Lluch J."/>
            <person name="Milhes M."/>
            <person name="Lampietro C."/>
            <person name="Lopez Roques C."/>
            <person name="Donnadieu C."/>
            <person name="Braasch I."/>
            <person name="Desvignes T."/>
            <person name="Postlethwait J."/>
            <person name="Bobe J."/>
            <person name="Wedekind C."/>
            <person name="Guiguen Y."/>
        </authorList>
    </citation>
    <scope>NUCLEOTIDE SEQUENCE [LARGE SCALE GENOMIC DNA]</scope>
    <source>
        <strain evidence="1">Cs_M1</strain>
        <tissue evidence="1">Blood</tissue>
    </source>
</reference>
<keyword evidence="2" id="KW-1185">Reference proteome</keyword>
<gene>
    <name evidence="1" type="ORF">J4Q44_G00174110</name>
</gene>
<dbReference type="EMBL" id="JAGTTL010000015">
    <property type="protein sequence ID" value="KAK6311747.1"/>
    <property type="molecule type" value="Genomic_DNA"/>
</dbReference>
<name>A0AAN8LG61_9TELE</name>